<accession>A0ABR2Q878</accession>
<gene>
    <name evidence="1" type="ORF">V6N11_020238</name>
</gene>
<dbReference type="Proteomes" id="UP001396334">
    <property type="component" value="Unassembled WGS sequence"/>
</dbReference>
<protein>
    <submittedName>
        <fullName evidence="1">Uncharacterized protein</fullName>
    </submittedName>
</protein>
<organism evidence="1 2">
    <name type="scientific">Hibiscus sabdariffa</name>
    <name type="common">roselle</name>
    <dbReference type="NCBI Taxonomy" id="183260"/>
    <lineage>
        <taxon>Eukaryota</taxon>
        <taxon>Viridiplantae</taxon>
        <taxon>Streptophyta</taxon>
        <taxon>Embryophyta</taxon>
        <taxon>Tracheophyta</taxon>
        <taxon>Spermatophyta</taxon>
        <taxon>Magnoliopsida</taxon>
        <taxon>eudicotyledons</taxon>
        <taxon>Gunneridae</taxon>
        <taxon>Pentapetalae</taxon>
        <taxon>rosids</taxon>
        <taxon>malvids</taxon>
        <taxon>Malvales</taxon>
        <taxon>Malvaceae</taxon>
        <taxon>Malvoideae</taxon>
        <taxon>Hibiscus</taxon>
    </lineage>
</organism>
<evidence type="ECO:0000313" key="2">
    <source>
        <dbReference type="Proteomes" id="UP001396334"/>
    </source>
</evidence>
<keyword evidence="2" id="KW-1185">Reference proteome</keyword>
<comment type="caution">
    <text evidence="1">The sequence shown here is derived from an EMBL/GenBank/DDBJ whole genome shotgun (WGS) entry which is preliminary data.</text>
</comment>
<name>A0ABR2Q878_9ROSI</name>
<proteinExistence type="predicted"/>
<sequence length="125" mass="14431">MMLEVLPYWDVGVPFVECFRSKEEVDDPFSSLDFEPVCAHGLWLVLFCGCQWLWLFFWTDCRSFFFVMNFPLIKKKKKRSWKVGFHGVGICALGRAPSAKDSKRSTTRTICLFCPPAHAGKVVEQ</sequence>
<reference evidence="1 2" key="1">
    <citation type="journal article" date="2024" name="G3 (Bethesda)">
        <title>Genome assembly of Hibiscus sabdariffa L. provides insights into metabolisms of medicinal natural products.</title>
        <authorList>
            <person name="Kim T."/>
        </authorList>
    </citation>
    <scope>NUCLEOTIDE SEQUENCE [LARGE SCALE GENOMIC DNA]</scope>
    <source>
        <strain evidence="1">TK-2024</strain>
        <tissue evidence="1">Old leaves</tissue>
    </source>
</reference>
<evidence type="ECO:0000313" key="1">
    <source>
        <dbReference type="EMBL" id="KAK8996739.1"/>
    </source>
</evidence>
<dbReference type="EMBL" id="JBBPBN010000043">
    <property type="protein sequence ID" value="KAK8996739.1"/>
    <property type="molecule type" value="Genomic_DNA"/>
</dbReference>